<name>A0A3N4LNH7_9PEZI</name>
<keyword evidence="2" id="KW-1185">Reference proteome</keyword>
<dbReference type="AlphaFoldDB" id="A0A3N4LNH7"/>
<dbReference type="Proteomes" id="UP000267821">
    <property type="component" value="Unassembled WGS sequence"/>
</dbReference>
<dbReference type="InParanoid" id="A0A3N4LNH7"/>
<proteinExistence type="predicted"/>
<evidence type="ECO:0000313" key="2">
    <source>
        <dbReference type="Proteomes" id="UP000267821"/>
    </source>
</evidence>
<accession>A0A3N4LNH7</accession>
<evidence type="ECO:0000313" key="1">
    <source>
        <dbReference type="EMBL" id="RPB24467.1"/>
    </source>
</evidence>
<organism evidence="1 2">
    <name type="scientific">Terfezia boudieri ATCC MYA-4762</name>
    <dbReference type="NCBI Taxonomy" id="1051890"/>
    <lineage>
        <taxon>Eukaryota</taxon>
        <taxon>Fungi</taxon>
        <taxon>Dikarya</taxon>
        <taxon>Ascomycota</taxon>
        <taxon>Pezizomycotina</taxon>
        <taxon>Pezizomycetes</taxon>
        <taxon>Pezizales</taxon>
        <taxon>Pezizaceae</taxon>
        <taxon>Terfezia</taxon>
    </lineage>
</organism>
<dbReference type="EMBL" id="ML121541">
    <property type="protein sequence ID" value="RPB24467.1"/>
    <property type="molecule type" value="Genomic_DNA"/>
</dbReference>
<gene>
    <name evidence="1" type="ORF">L211DRAFT_837385</name>
</gene>
<protein>
    <submittedName>
        <fullName evidence="1">Uncharacterized protein</fullName>
    </submittedName>
</protein>
<reference evidence="1 2" key="1">
    <citation type="journal article" date="2018" name="Nat. Ecol. Evol.">
        <title>Pezizomycetes genomes reveal the molecular basis of ectomycorrhizal truffle lifestyle.</title>
        <authorList>
            <person name="Murat C."/>
            <person name="Payen T."/>
            <person name="Noel B."/>
            <person name="Kuo A."/>
            <person name="Morin E."/>
            <person name="Chen J."/>
            <person name="Kohler A."/>
            <person name="Krizsan K."/>
            <person name="Balestrini R."/>
            <person name="Da Silva C."/>
            <person name="Montanini B."/>
            <person name="Hainaut M."/>
            <person name="Levati E."/>
            <person name="Barry K.W."/>
            <person name="Belfiori B."/>
            <person name="Cichocki N."/>
            <person name="Clum A."/>
            <person name="Dockter R.B."/>
            <person name="Fauchery L."/>
            <person name="Guy J."/>
            <person name="Iotti M."/>
            <person name="Le Tacon F."/>
            <person name="Lindquist E.A."/>
            <person name="Lipzen A."/>
            <person name="Malagnac F."/>
            <person name="Mello A."/>
            <person name="Molinier V."/>
            <person name="Miyauchi S."/>
            <person name="Poulain J."/>
            <person name="Riccioni C."/>
            <person name="Rubini A."/>
            <person name="Sitrit Y."/>
            <person name="Splivallo R."/>
            <person name="Traeger S."/>
            <person name="Wang M."/>
            <person name="Zifcakova L."/>
            <person name="Wipf D."/>
            <person name="Zambonelli A."/>
            <person name="Paolocci F."/>
            <person name="Nowrousian M."/>
            <person name="Ottonello S."/>
            <person name="Baldrian P."/>
            <person name="Spatafora J.W."/>
            <person name="Henrissat B."/>
            <person name="Nagy L.G."/>
            <person name="Aury J.M."/>
            <person name="Wincker P."/>
            <person name="Grigoriev I.V."/>
            <person name="Bonfante P."/>
            <person name="Martin F.M."/>
        </authorList>
    </citation>
    <scope>NUCLEOTIDE SEQUENCE [LARGE SCALE GENOMIC DNA]</scope>
    <source>
        <strain evidence="1 2">ATCC MYA-4762</strain>
    </source>
</reference>
<sequence>MFECMPNFDMLQLDKTNHLVHLLMEEQRLQFILFPQHIARKQTQTQTQTHYLPTPFEKQRPLGKDVLELLWTG</sequence>